<dbReference type="PANTHER" id="PTHR42840">
    <property type="entry name" value="NAD(P)-BINDING ROSSMANN-FOLD SUPERFAMILY PROTEIN-RELATED"/>
    <property type="match status" value="1"/>
</dbReference>
<dbReference type="Pfam" id="PF01408">
    <property type="entry name" value="GFO_IDH_MocA"/>
    <property type="match status" value="1"/>
</dbReference>
<dbReference type="GeneID" id="33555614"/>
<keyword evidence="3" id="KW-1185">Reference proteome</keyword>
<dbReference type="GO" id="GO:0005737">
    <property type="term" value="C:cytoplasm"/>
    <property type="evidence" value="ECO:0007669"/>
    <property type="project" value="TreeGrafter"/>
</dbReference>
<dbReference type="InterPro" id="IPR000683">
    <property type="entry name" value="Gfo/Idh/MocA-like_OxRdtase_N"/>
</dbReference>
<accession>A0A1Y1UED1</accession>
<dbReference type="Gene3D" id="3.30.360.10">
    <property type="entry name" value="Dihydrodipicolinate Reductase, domain 2"/>
    <property type="match status" value="1"/>
</dbReference>
<sequence>MTTPKPTKVLNAAIVGCGEVAQVVWLPSLSVASYHFNVTALCDVSKQSLELCSKRFNVPRTYDSVSSMLASDTPIDIVFVLHKDQLHARDTIACADAGKHVFLEKPMAQTEAEADAIEAARVKNKVVIFIGYMRRYATALEVLKKAIHGKTIKYVRVRDIIGNNRYFTSESGMHQEYFSDHPADAGKEIQKLTESNLIENLGPESLKDSRNLHSFSLLGSLGSHDLSAMRDVIGMPEKCLVATRTAGDDGNCWWWSALFDYNGFKAYYEMAIDEVAFFDAHIEVYTNDTRVKVQYDTPYVKGLPIKVTIQKQLPDGGGYSEETIRPTFVDPYTLERNELYDAVVNGKDYKTKPLDAKNDIKLAKMIMNALVD</sequence>
<comment type="caution">
    <text evidence="2">The sequence shown here is derived from an EMBL/GenBank/DDBJ whole genome shotgun (WGS) entry which is preliminary data.</text>
</comment>
<gene>
    <name evidence="2" type="ORF">BD324DRAFT_591908</name>
</gene>
<dbReference type="RefSeq" id="XP_021869985.1">
    <property type="nucleotide sequence ID" value="XM_022013806.1"/>
</dbReference>
<dbReference type="Gene3D" id="3.40.50.720">
    <property type="entry name" value="NAD(P)-binding Rossmann-like Domain"/>
    <property type="match status" value="1"/>
</dbReference>
<dbReference type="PANTHER" id="PTHR42840:SF7">
    <property type="entry name" value="BINDING ROSSMANN FOLD OXIDOREDUCTASE, PUTATIVE (AFU_ORTHOLOGUE AFUA_4G10190)-RELATED"/>
    <property type="match status" value="1"/>
</dbReference>
<dbReference type="GO" id="GO:0016491">
    <property type="term" value="F:oxidoreductase activity"/>
    <property type="evidence" value="ECO:0007669"/>
    <property type="project" value="TreeGrafter"/>
</dbReference>
<dbReference type="FunFam" id="3.30.360.10:FF:000061">
    <property type="entry name" value="Chromosome 8, whole genome shotgun sequence"/>
    <property type="match status" value="1"/>
</dbReference>
<dbReference type="STRING" id="4999.A0A1Y1UED1"/>
<dbReference type="GO" id="GO:0000166">
    <property type="term" value="F:nucleotide binding"/>
    <property type="evidence" value="ECO:0007669"/>
    <property type="project" value="InterPro"/>
</dbReference>
<dbReference type="Proteomes" id="UP000193218">
    <property type="component" value="Unassembled WGS sequence"/>
</dbReference>
<organism evidence="2 3">
    <name type="scientific">Kockovaella imperatae</name>
    <dbReference type="NCBI Taxonomy" id="4999"/>
    <lineage>
        <taxon>Eukaryota</taxon>
        <taxon>Fungi</taxon>
        <taxon>Dikarya</taxon>
        <taxon>Basidiomycota</taxon>
        <taxon>Agaricomycotina</taxon>
        <taxon>Tremellomycetes</taxon>
        <taxon>Tremellales</taxon>
        <taxon>Cuniculitremaceae</taxon>
        <taxon>Kockovaella</taxon>
    </lineage>
</organism>
<dbReference type="InParanoid" id="A0A1Y1UED1"/>
<proteinExistence type="predicted"/>
<dbReference type="EMBL" id="NBSH01000009">
    <property type="protein sequence ID" value="ORX35856.1"/>
    <property type="molecule type" value="Genomic_DNA"/>
</dbReference>
<evidence type="ECO:0000313" key="2">
    <source>
        <dbReference type="EMBL" id="ORX35856.1"/>
    </source>
</evidence>
<feature type="domain" description="Gfo/Idh/MocA-like oxidoreductase N-terminal" evidence="1">
    <location>
        <begin position="11"/>
        <end position="132"/>
    </location>
</feature>
<evidence type="ECO:0000259" key="1">
    <source>
        <dbReference type="Pfam" id="PF01408"/>
    </source>
</evidence>
<dbReference type="GO" id="GO:0006740">
    <property type="term" value="P:NADPH regeneration"/>
    <property type="evidence" value="ECO:0007669"/>
    <property type="project" value="TreeGrafter"/>
</dbReference>
<dbReference type="SUPFAM" id="SSF51735">
    <property type="entry name" value="NAD(P)-binding Rossmann-fold domains"/>
    <property type="match status" value="1"/>
</dbReference>
<dbReference type="AlphaFoldDB" id="A0A1Y1UED1"/>
<reference evidence="2 3" key="1">
    <citation type="submission" date="2017-03" db="EMBL/GenBank/DDBJ databases">
        <title>Widespread Adenine N6-methylation of Active Genes in Fungi.</title>
        <authorList>
            <consortium name="DOE Joint Genome Institute"/>
            <person name="Mondo S.J."/>
            <person name="Dannebaum R.O."/>
            <person name="Kuo R.C."/>
            <person name="Louie K.B."/>
            <person name="Bewick A.J."/>
            <person name="Labutti K."/>
            <person name="Haridas S."/>
            <person name="Kuo A."/>
            <person name="Salamov A."/>
            <person name="Ahrendt S.R."/>
            <person name="Lau R."/>
            <person name="Bowen B.P."/>
            <person name="Lipzen A."/>
            <person name="Sullivan W."/>
            <person name="Andreopoulos W.B."/>
            <person name="Clum A."/>
            <person name="Lindquist E."/>
            <person name="Daum C."/>
            <person name="Northen T.R."/>
            <person name="Ramamoorthy G."/>
            <person name="Schmitz R.J."/>
            <person name="Gryganskyi A."/>
            <person name="Culley D."/>
            <person name="Magnuson J."/>
            <person name="James T.Y."/>
            <person name="O'Malley M.A."/>
            <person name="Stajich J.E."/>
            <person name="Spatafora J.W."/>
            <person name="Visel A."/>
            <person name="Grigoriev I.V."/>
        </authorList>
    </citation>
    <scope>NUCLEOTIDE SEQUENCE [LARGE SCALE GENOMIC DNA]</scope>
    <source>
        <strain evidence="2 3">NRRL Y-17943</strain>
    </source>
</reference>
<dbReference type="InterPro" id="IPR036291">
    <property type="entry name" value="NAD(P)-bd_dom_sf"/>
</dbReference>
<name>A0A1Y1UED1_9TREE</name>
<dbReference type="OrthoDB" id="446809at2759"/>
<protein>
    <recommendedName>
        <fullName evidence="1">Gfo/Idh/MocA-like oxidoreductase N-terminal domain-containing protein</fullName>
    </recommendedName>
</protein>
<evidence type="ECO:0000313" key="3">
    <source>
        <dbReference type="Proteomes" id="UP000193218"/>
    </source>
</evidence>